<accession>A0AAD5Y036</accession>
<dbReference type="Proteomes" id="UP001211065">
    <property type="component" value="Unassembled WGS sequence"/>
</dbReference>
<evidence type="ECO:0000313" key="1">
    <source>
        <dbReference type="EMBL" id="KAJ3224077.1"/>
    </source>
</evidence>
<dbReference type="AlphaFoldDB" id="A0AAD5Y036"/>
<evidence type="ECO:0000313" key="2">
    <source>
        <dbReference type="Proteomes" id="UP001211065"/>
    </source>
</evidence>
<dbReference type="EMBL" id="JADGJW010000106">
    <property type="protein sequence ID" value="KAJ3224077.1"/>
    <property type="molecule type" value="Genomic_DNA"/>
</dbReference>
<sequence length="259" mass="30943">MFECIAKDKRFSDLVRQIFNNYALSDGQILEELSAPLYTAIQKVHVSKVAHPGNPKKRTFFTQEMSPTEESIKLYEKVYDSLDADALKYDQRSTTCISDVKVMIYRYGKYDEFINELCPNHGYDSVSQSSVTEIAKHSCLVYLRTYDILLYYDRHDIINKLSKTIHEDCNNILLYSYGKYLEYMDDHYICHMHRYSDHPYIRDICHMIEYHMFEDILGKNLDTFRKNIIFSTENEEDYYYYDHEDWIGEKDEMRSAYFG</sequence>
<gene>
    <name evidence="1" type="ORF">HK099_000289</name>
</gene>
<comment type="caution">
    <text evidence="1">The sequence shown here is derived from an EMBL/GenBank/DDBJ whole genome shotgun (WGS) entry which is preliminary data.</text>
</comment>
<name>A0AAD5Y036_9FUNG</name>
<organism evidence="1 2">
    <name type="scientific">Clydaea vesicula</name>
    <dbReference type="NCBI Taxonomy" id="447962"/>
    <lineage>
        <taxon>Eukaryota</taxon>
        <taxon>Fungi</taxon>
        <taxon>Fungi incertae sedis</taxon>
        <taxon>Chytridiomycota</taxon>
        <taxon>Chytridiomycota incertae sedis</taxon>
        <taxon>Chytridiomycetes</taxon>
        <taxon>Lobulomycetales</taxon>
        <taxon>Lobulomycetaceae</taxon>
        <taxon>Clydaea</taxon>
    </lineage>
</organism>
<keyword evidence="2" id="KW-1185">Reference proteome</keyword>
<proteinExistence type="predicted"/>
<protein>
    <submittedName>
        <fullName evidence="1">Uncharacterized protein</fullName>
    </submittedName>
</protein>
<reference evidence="1" key="1">
    <citation type="submission" date="2020-05" db="EMBL/GenBank/DDBJ databases">
        <title>Phylogenomic resolution of chytrid fungi.</title>
        <authorList>
            <person name="Stajich J.E."/>
            <person name="Amses K."/>
            <person name="Simmons R."/>
            <person name="Seto K."/>
            <person name="Myers J."/>
            <person name="Bonds A."/>
            <person name="Quandt C.A."/>
            <person name="Barry K."/>
            <person name="Liu P."/>
            <person name="Grigoriev I."/>
            <person name="Longcore J.E."/>
            <person name="James T.Y."/>
        </authorList>
    </citation>
    <scope>NUCLEOTIDE SEQUENCE</scope>
    <source>
        <strain evidence="1">JEL0476</strain>
    </source>
</reference>